<keyword evidence="2" id="KW-0378">Hydrolase</keyword>
<reference evidence="2 3" key="1">
    <citation type="submission" date="2020-11" db="EMBL/GenBank/DDBJ databases">
        <title>Algicoccus daihaiensis sp.nov., isolated from Daihai Lake in Inner Mongolia.</title>
        <authorList>
            <person name="Kai J."/>
        </authorList>
    </citation>
    <scope>NUCLEOTIDE SEQUENCE [LARGE SCALE GENOMIC DNA]</scope>
    <source>
        <strain evidence="3">f23</strain>
    </source>
</reference>
<name>A0ABY4AJS5_9BURK</name>
<proteinExistence type="predicted"/>
<dbReference type="SUPFAM" id="SSF56219">
    <property type="entry name" value="DNase I-like"/>
    <property type="match status" value="1"/>
</dbReference>
<gene>
    <name evidence="2" type="ORF">DHf2319_10770</name>
</gene>
<dbReference type="PANTHER" id="PTHR14859">
    <property type="entry name" value="CALCOFLUOR WHITE HYPERSENSITIVE PROTEIN PRECURSOR"/>
    <property type="match status" value="1"/>
</dbReference>
<feature type="domain" description="Endonuclease/exonuclease/phosphatase" evidence="1">
    <location>
        <begin position="4"/>
        <end position="277"/>
    </location>
</feature>
<accession>A0ABY4AJS5</accession>
<dbReference type="RefSeq" id="WP_243478211.1">
    <property type="nucleotide sequence ID" value="NZ_CP063982.1"/>
</dbReference>
<dbReference type="InterPro" id="IPR005135">
    <property type="entry name" value="Endo/exonuclease/phosphatase"/>
</dbReference>
<evidence type="ECO:0000259" key="1">
    <source>
        <dbReference type="Pfam" id="PF03372"/>
    </source>
</evidence>
<dbReference type="Gene3D" id="3.60.10.10">
    <property type="entry name" value="Endonuclease/exonuclease/phosphatase"/>
    <property type="match status" value="1"/>
</dbReference>
<protein>
    <submittedName>
        <fullName evidence="2">Endonuclease/exonuclease/phosphatase family protein</fullName>
    </submittedName>
</protein>
<dbReference type="GO" id="GO:0004519">
    <property type="term" value="F:endonuclease activity"/>
    <property type="evidence" value="ECO:0007669"/>
    <property type="project" value="UniProtKB-KW"/>
</dbReference>
<dbReference type="InterPro" id="IPR036691">
    <property type="entry name" value="Endo/exonu/phosph_ase_sf"/>
</dbReference>
<keyword evidence="2" id="KW-0255">Endonuclease</keyword>
<sequence length="285" mass="31825">MKLVTWNTQWCKGLDGVVSAERIVAGAHAMGDFDVLCLQEISQNYPNLTGDTPQDQPAELARLLPGFHVVFGAAIDEQPTHTATRQRFGNLIASRLPILQIQHFALPSPVGPVAPHPWMPRQCTVCTVQATWGPVRIMTTHLEYYSEIQRLAQAQALRQIHQALCDQAQHRPLVAPEEANTPYQPKPYTTDVILCGDCNFEPHSDPYEALTTPEQAHVFHDAWLLAHPDESHPPTFRLYDDTYGPDAVSCDFCFLSESVAKRLKAISVDTTTQVSDHQPVMIELE</sequence>
<organism evidence="2 3">
    <name type="scientific">Orrella daihaiensis</name>
    <dbReference type="NCBI Taxonomy" id="2782176"/>
    <lineage>
        <taxon>Bacteria</taxon>
        <taxon>Pseudomonadati</taxon>
        <taxon>Pseudomonadota</taxon>
        <taxon>Betaproteobacteria</taxon>
        <taxon>Burkholderiales</taxon>
        <taxon>Alcaligenaceae</taxon>
        <taxon>Orrella</taxon>
    </lineage>
</organism>
<dbReference type="InterPro" id="IPR051916">
    <property type="entry name" value="GPI-anchor_lipid_remodeler"/>
</dbReference>
<keyword evidence="2" id="KW-0540">Nuclease</keyword>
<evidence type="ECO:0000313" key="3">
    <source>
        <dbReference type="Proteomes" id="UP000831607"/>
    </source>
</evidence>
<keyword evidence="3" id="KW-1185">Reference proteome</keyword>
<dbReference type="Pfam" id="PF03372">
    <property type="entry name" value="Exo_endo_phos"/>
    <property type="match status" value="1"/>
</dbReference>
<dbReference type="PANTHER" id="PTHR14859:SF0">
    <property type="entry name" value="ENDONUCLEASE_EXONUCLEASE_PHOSPHATASE FAMILY PROTEIN, EXPRESSED"/>
    <property type="match status" value="1"/>
</dbReference>
<evidence type="ECO:0000313" key="2">
    <source>
        <dbReference type="EMBL" id="UOD49916.1"/>
    </source>
</evidence>
<dbReference type="EMBL" id="CP063982">
    <property type="protein sequence ID" value="UOD49916.1"/>
    <property type="molecule type" value="Genomic_DNA"/>
</dbReference>
<dbReference type="Proteomes" id="UP000831607">
    <property type="component" value="Chromosome"/>
</dbReference>